<keyword evidence="7 9" id="KW-0503">Monooxygenase</keyword>
<evidence type="ECO:0000256" key="5">
    <source>
        <dbReference type="ARBA" id="ARBA00022827"/>
    </source>
</evidence>
<dbReference type="SUPFAM" id="SSF51905">
    <property type="entry name" value="FAD/NAD(P)-binding domain"/>
    <property type="match status" value="1"/>
</dbReference>
<proteinExistence type="inferred from homology"/>
<dbReference type="Proteomes" id="UP001482231">
    <property type="component" value="Unassembled WGS sequence"/>
</dbReference>
<feature type="domain" description="FAD-binding" evidence="8">
    <location>
        <begin position="6"/>
        <end position="337"/>
    </location>
</feature>
<comment type="similarity">
    <text evidence="3">Belongs to the UbiH/COQ6 family.</text>
</comment>
<dbReference type="InterPro" id="IPR002938">
    <property type="entry name" value="FAD-bd"/>
</dbReference>
<name>A0ABV0EF46_9BURK</name>
<evidence type="ECO:0000256" key="2">
    <source>
        <dbReference type="ARBA" id="ARBA00004749"/>
    </source>
</evidence>
<dbReference type="Pfam" id="PF01494">
    <property type="entry name" value="FAD_binding_3"/>
    <property type="match status" value="1"/>
</dbReference>
<comment type="caution">
    <text evidence="9">The sequence shown here is derived from an EMBL/GenBank/DDBJ whole genome shotgun (WGS) entry which is preliminary data.</text>
</comment>
<keyword evidence="10" id="KW-1185">Reference proteome</keyword>
<dbReference type="EMBL" id="JBAJEX010000006">
    <property type="protein sequence ID" value="MEO1767281.1"/>
    <property type="molecule type" value="Genomic_DNA"/>
</dbReference>
<evidence type="ECO:0000256" key="6">
    <source>
        <dbReference type="ARBA" id="ARBA00023002"/>
    </source>
</evidence>
<dbReference type="RefSeq" id="WP_347308391.1">
    <property type="nucleotide sequence ID" value="NZ_JBAJEX010000006.1"/>
</dbReference>
<keyword evidence="4" id="KW-0285">Flavoprotein</keyword>
<gene>
    <name evidence="9" type="ORF">V6E02_08660</name>
</gene>
<dbReference type="GO" id="GO:0004497">
    <property type="term" value="F:monooxygenase activity"/>
    <property type="evidence" value="ECO:0007669"/>
    <property type="project" value="UniProtKB-KW"/>
</dbReference>
<comment type="pathway">
    <text evidence="2">Cofactor biosynthesis; ubiquinone biosynthesis.</text>
</comment>
<organism evidence="9 10">
    <name type="scientific">Thiobacter aerophilum</name>
    <dbReference type="NCBI Taxonomy" id="3121275"/>
    <lineage>
        <taxon>Bacteria</taxon>
        <taxon>Pseudomonadati</taxon>
        <taxon>Pseudomonadota</taxon>
        <taxon>Betaproteobacteria</taxon>
        <taxon>Burkholderiales</taxon>
        <taxon>Thiobacteraceae</taxon>
        <taxon>Thiobacter</taxon>
    </lineage>
</organism>
<dbReference type="InterPro" id="IPR036188">
    <property type="entry name" value="FAD/NAD-bd_sf"/>
</dbReference>
<evidence type="ECO:0000313" key="9">
    <source>
        <dbReference type="EMBL" id="MEO1767281.1"/>
    </source>
</evidence>
<dbReference type="PANTHER" id="PTHR43876">
    <property type="entry name" value="UBIQUINONE BIOSYNTHESIS MONOOXYGENASE COQ6, MITOCHONDRIAL"/>
    <property type="match status" value="1"/>
</dbReference>
<keyword evidence="5" id="KW-0274">FAD</keyword>
<evidence type="ECO:0000256" key="1">
    <source>
        <dbReference type="ARBA" id="ARBA00001974"/>
    </source>
</evidence>
<dbReference type="Gene3D" id="3.30.9.10">
    <property type="entry name" value="D-Amino Acid Oxidase, subunit A, domain 2"/>
    <property type="match status" value="1"/>
</dbReference>
<protein>
    <submittedName>
        <fullName evidence="9">FAD-dependent monooxygenase</fullName>
    </submittedName>
</protein>
<dbReference type="NCBIfam" id="TIGR01988">
    <property type="entry name" value="Ubi-OHases"/>
    <property type="match status" value="1"/>
</dbReference>
<dbReference type="InterPro" id="IPR018168">
    <property type="entry name" value="Ubi_Hdrlase_CS"/>
</dbReference>
<dbReference type="InterPro" id="IPR051205">
    <property type="entry name" value="UbiH/COQ6_monooxygenase"/>
</dbReference>
<evidence type="ECO:0000259" key="8">
    <source>
        <dbReference type="Pfam" id="PF01494"/>
    </source>
</evidence>
<dbReference type="PROSITE" id="PS01304">
    <property type="entry name" value="UBIH"/>
    <property type="match status" value="1"/>
</dbReference>
<accession>A0ABV0EF46</accession>
<sequence>MRPDGDILIVGGGPVGATLALALARGMDPAAPLSITVLEARRDLGSLADARTLALSHGSRLILEQIGIWPRLPDPTPITRIHVSQRASFGRTLLTAREAGLPALGYVIDYAALLAAFDGALREAQLSYLTGAEVERVEPHAVTPRVVWRGEVGERMETARLMVLADGGRLVGTLPGVRQIRRDYGQWAVVGQVRSERPHDGLAYERFTPDGPAALLPYRDRFALVWTASPETAQTILSWDDPTFLARLNAHFGDRQGRFLWASPRAAFPLGLRRSEPRVLARTVLVGNAAQTLHPVAGQGFNLGLRDAFELAGRILATPRPALGGDAMLKAYARGRRLDTGGAMFFTDWLVRGFSNDVPVLREVRAAALSLLDIVPPAKDFVVRRMIFGARG</sequence>
<evidence type="ECO:0000256" key="7">
    <source>
        <dbReference type="ARBA" id="ARBA00023033"/>
    </source>
</evidence>
<evidence type="ECO:0000256" key="4">
    <source>
        <dbReference type="ARBA" id="ARBA00022630"/>
    </source>
</evidence>
<keyword evidence="6" id="KW-0560">Oxidoreductase</keyword>
<dbReference type="PRINTS" id="PR00420">
    <property type="entry name" value="RNGMNOXGNASE"/>
</dbReference>
<reference evidence="9 10" key="1">
    <citation type="submission" date="2024-02" db="EMBL/GenBank/DDBJ databases">
        <title>New thermophilic sulfur-oxidizing bacteria from a hot springs of the Uzon caldera (Kamchatka, Russia).</title>
        <authorList>
            <person name="Dukat A.M."/>
            <person name="Elcheninov A.G."/>
            <person name="Frolov E.N."/>
        </authorList>
    </citation>
    <scope>NUCLEOTIDE SEQUENCE [LARGE SCALE GENOMIC DNA]</scope>
    <source>
        <strain evidence="9 10">AK1</strain>
    </source>
</reference>
<evidence type="ECO:0000313" key="10">
    <source>
        <dbReference type="Proteomes" id="UP001482231"/>
    </source>
</evidence>
<dbReference type="InterPro" id="IPR010971">
    <property type="entry name" value="UbiH/COQ6"/>
</dbReference>
<dbReference type="Gene3D" id="3.50.50.60">
    <property type="entry name" value="FAD/NAD(P)-binding domain"/>
    <property type="match status" value="2"/>
</dbReference>
<comment type="cofactor">
    <cofactor evidence="1">
        <name>FAD</name>
        <dbReference type="ChEBI" id="CHEBI:57692"/>
    </cofactor>
</comment>
<evidence type="ECO:0000256" key="3">
    <source>
        <dbReference type="ARBA" id="ARBA00005349"/>
    </source>
</evidence>
<dbReference type="PANTHER" id="PTHR43876:SF7">
    <property type="entry name" value="UBIQUINONE BIOSYNTHESIS MONOOXYGENASE COQ6, MITOCHONDRIAL"/>
    <property type="match status" value="1"/>
</dbReference>